<proteinExistence type="predicted"/>
<name>B4S6Y8_PROA2</name>
<evidence type="ECO:0000313" key="1">
    <source>
        <dbReference type="EMBL" id="ACF45825.1"/>
    </source>
</evidence>
<dbReference type="KEGG" id="paa:Paes_0778"/>
<accession>B4S6Y8</accession>
<evidence type="ECO:0000313" key="2">
    <source>
        <dbReference type="Proteomes" id="UP000002725"/>
    </source>
</evidence>
<dbReference type="AlphaFoldDB" id="B4S6Y8"/>
<dbReference type="HOGENOM" id="CLU_3366541_0_0_10"/>
<dbReference type="Proteomes" id="UP000002725">
    <property type="component" value="Chromosome"/>
</dbReference>
<sequence>MKMMKNPNDHDEEEIPNQTLVFSLIHRYVTGKIPS</sequence>
<dbReference type="EMBL" id="CP001108">
    <property type="protein sequence ID" value="ACF45825.1"/>
    <property type="molecule type" value="Genomic_DNA"/>
</dbReference>
<gene>
    <name evidence="1" type="ordered locus">Paes_0778</name>
</gene>
<organism evidence="1 2">
    <name type="scientific">Prosthecochloris aestuarii (strain DSM 271 / SK 413)</name>
    <dbReference type="NCBI Taxonomy" id="290512"/>
    <lineage>
        <taxon>Bacteria</taxon>
        <taxon>Pseudomonadati</taxon>
        <taxon>Chlorobiota</taxon>
        <taxon>Chlorobiia</taxon>
        <taxon>Chlorobiales</taxon>
        <taxon>Chlorobiaceae</taxon>
        <taxon>Prosthecochloris</taxon>
    </lineage>
</organism>
<reference evidence="1" key="1">
    <citation type="submission" date="2008-06" db="EMBL/GenBank/DDBJ databases">
        <title>Complete sequence of chromosome of Prosthecochloris aestuarii DSM 271.</title>
        <authorList>
            <consortium name="US DOE Joint Genome Institute"/>
            <person name="Lucas S."/>
            <person name="Copeland A."/>
            <person name="Lapidus A."/>
            <person name="Glavina del Rio T."/>
            <person name="Dalin E."/>
            <person name="Tice H."/>
            <person name="Bruce D."/>
            <person name="Goodwin L."/>
            <person name="Pitluck S."/>
            <person name="Schmutz J."/>
            <person name="Larimer F."/>
            <person name="Land M."/>
            <person name="Hauser L."/>
            <person name="Kyrpides N."/>
            <person name="Anderson I."/>
            <person name="Liu Z."/>
            <person name="Li T."/>
            <person name="Zhao F."/>
            <person name="Overmann J."/>
            <person name="Bryant D.A."/>
            <person name="Richardson P."/>
        </authorList>
    </citation>
    <scope>NUCLEOTIDE SEQUENCE [LARGE SCALE GENOMIC DNA]</scope>
    <source>
        <strain evidence="1">DSM 271</strain>
    </source>
</reference>
<protein>
    <submittedName>
        <fullName evidence="1">Uncharacterized protein</fullName>
    </submittedName>
</protein>
<keyword evidence="2" id="KW-1185">Reference proteome</keyword>